<protein>
    <submittedName>
        <fullName evidence="9">Fe-S-binding domain-containing protein</fullName>
    </submittedName>
    <submittedName>
        <fullName evidence="8">NADH dehydrogenase</fullName>
    </submittedName>
</protein>
<keyword evidence="2" id="KW-0004">4Fe-4S</keyword>
<dbReference type="GO" id="GO:0046872">
    <property type="term" value="F:metal ion binding"/>
    <property type="evidence" value="ECO:0007669"/>
    <property type="project" value="UniProtKB-KW"/>
</dbReference>
<proteinExistence type="inferred from homology"/>
<dbReference type="PANTHER" id="PTHR43578:SF3">
    <property type="entry name" value="NADH-QUINONE OXIDOREDUCTASE SUBUNIT F"/>
    <property type="match status" value="1"/>
</dbReference>
<name>A0A640TET1_STRNI</name>
<evidence type="ECO:0000256" key="1">
    <source>
        <dbReference type="ARBA" id="ARBA00007523"/>
    </source>
</evidence>
<keyword evidence="11" id="KW-1185">Reference proteome</keyword>
<dbReference type="EMBL" id="CP114202">
    <property type="protein sequence ID" value="WAT95005.1"/>
    <property type="molecule type" value="Genomic_DNA"/>
</dbReference>
<dbReference type="Proteomes" id="UP000429552">
    <property type="component" value="Unassembled WGS sequence"/>
</dbReference>
<evidence type="ECO:0000313" key="11">
    <source>
        <dbReference type="Proteomes" id="UP001210609"/>
    </source>
</evidence>
<reference evidence="9 11" key="2">
    <citation type="submission" date="2022-12" db="EMBL/GenBank/DDBJ databases">
        <authorList>
            <person name="Ruckert C."/>
            <person name="Busche T."/>
            <person name="Kalinowski J."/>
            <person name="Wittmann C."/>
        </authorList>
    </citation>
    <scope>NUCLEOTIDE SEQUENCE [LARGE SCALE GENOMIC DNA]</scope>
    <source>
        <strain evidence="9 11">DSM 40555</strain>
    </source>
</reference>
<dbReference type="GO" id="GO:0051539">
    <property type="term" value="F:4 iron, 4 sulfur cluster binding"/>
    <property type="evidence" value="ECO:0007669"/>
    <property type="project" value="UniProtKB-KW"/>
</dbReference>
<dbReference type="InterPro" id="IPR037225">
    <property type="entry name" value="Nuo51_FMN-bd_sf"/>
</dbReference>
<dbReference type="Gene3D" id="1.20.1440.230">
    <property type="entry name" value="NADH-ubiquinone oxidoreductase 51kDa subunit, iron-sulphur binding domain"/>
    <property type="match status" value="1"/>
</dbReference>
<evidence type="ECO:0000256" key="5">
    <source>
        <dbReference type="ARBA" id="ARBA00023014"/>
    </source>
</evidence>
<evidence type="ECO:0000259" key="6">
    <source>
        <dbReference type="Pfam" id="PF01512"/>
    </source>
</evidence>
<keyword evidence="4" id="KW-0408">Iron</keyword>
<reference evidence="8 10" key="1">
    <citation type="submission" date="2019-12" db="EMBL/GenBank/DDBJ databases">
        <title>Whole genome shotgun sequence of Streptomyces libani subsp. libani NBRC 13452.</title>
        <authorList>
            <person name="Ichikawa N."/>
            <person name="Kimura A."/>
            <person name="Kitahashi Y."/>
            <person name="Komaki H."/>
            <person name="Tamura T."/>
        </authorList>
    </citation>
    <scope>NUCLEOTIDE SEQUENCE [LARGE SCALE GENOMIC DNA]</scope>
    <source>
        <strain evidence="8 10">NBRC 13452</strain>
    </source>
</reference>
<dbReference type="PANTHER" id="PTHR43578">
    <property type="entry name" value="NADH-QUINONE OXIDOREDUCTASE SUBUNIT F"/>
    <property type="match status" value="1"/>
</dbReference>
<evidence type="ECO:0000256" key="3">
    <source>
        <dbReference type="ARBA" id="ARBA00022723"/>
    </source>
</evidence>
<dbReference type="SUPFAM" id="SSF140490">
    <property type="entry name" value="Nqo1C-terminal domain-like"/>
    <property type="match status" value="1"/>
</dbReference>
<comment type="similarity">
    <text evidence="1">Belongs to the complex I 51 kDa subunit family.</text>
</comment>
<dbReference type="EMBL" id="BLIP01000001">
    <property type="protein sequence ID" value="GFE20165.1"/>
    <property type="molecule type" value="Genomic_DNA"/>
</dbReference>
<dbReference type="InterPro" id="IPR037207">
    <property type="entry name" value="Nuop51_4Fe4S-bd_sf"/>
</dbReference>
<dbReference type="SUPFAM" id="SSF142984">
    <property type="entry name" value="Nqo1 middle domain-like"/>
    <property type="match status" value="1"/>
</dbReference>
<evidence type="ECO:0000313" key="10">
    <source>
        <dbReference type="Proteomes" id="UP000429552"/>
    </source>
</evidence>
<dbReference type="Proteomes" id="UP001210609">
    <property type="component" value="Chromosome"/>
</dbReference>
<sequence>MTGTDFLIPPGTPSVLGAAPGVTEDAGAYVAAGGYRRAIEAAELLDRIDGLRGRGGAGFPTAAKLRAVRDAGPRPVVVANGEEGEPGSVKDRWLLRARPHLVLDGLALAAEITGAERGYVYVSDTAAGERIRRALAERTPQLPCDVVDTPHTYVAGEETAVVRRINGGPALPTAKPPRPYQQGVGGAPTLVANVETLARIALIAAQPDHRRRTARATLVTLAGGGDPLLAEVPYGCTLRTLAQAQGTPEPAGALMGGLFGGLIGPGRLDLALDPDTLAAAGTALGCGAIRFLAPDECPVSLVSAVLAHLAAESARQCGICVAGTGSLRDAVGALTNGTADSGLLTRLQRWSTSLPGRGACGLLGAAAGTTGSLLRAFPDLVRAHLDAPCPGCAAPADAGRLTVSVPYVARRTVPRPRSVSSSR</sequence>
<dbReference type="Gene3D" id="3.40.50.11540">
    <property type="entry name" value="NADH-ubiquinone oxidoreductase 51kDa subunit"/>
    <property type="match status" value="1"/>
</dbReference>
<accession>A0A640TET1</accession>
<dbReference type="Gene3D" id="3.10.20.600">
    <property type="match status" value="1"/>
</dbReference>
<keyword evidence="5" id="KW-0411">Iron-sulfur</keyword>
<dbReference type="RefSeq" id="WP_159484247.1">
    <property type="nucleotide sequence ID" value="NZ_BLIP01000001.1"/>
</dbReference>
<evidence type="ECO:0000256" key="2">
    <source>
        <dbReference type="ARBA" id="ARBA00022485"/>
    </source>
</evidence>
<keyword evidence="3" id="KW-0479">Metal-binding</keyword>
<dbReference type="AlphaFoldDB" id="A0A640TET1"/>
<dbReference type="InterPro" id="IPR011538">
    <property type="entry name" value="Nuo51_FMN-bd"/>
</dbReference>
<organism evidence="8 10">
    <name type="scientific">Streptomyces nigrescens</name>
    <dbReference type="NCBI Taxonomy" id="1920"/>
    <lineage>
        <taxon>Bacteria</taxon>
        <taxon>Bacillati</taxon>
        <taxon>Actinomycetota</taxon>
        <taxon>Actinomycetes</taxon>
        <taxon>Kitasatosporales</taxon>
        <taxon>Streptomycetaceae</taxon>
        <taxon>Streptomyces</taxon>
    </lineage>
</organism>
<evidence type="ECO:0000313" key="9">
    <source>
        <dbReference type="EMBL" id="WAT95005.1"/>
    </source>
</evidence>
<dbReference type="InterPro" id="IPR019575">
    <property type="entry name" value="Nuop51_4Fe4S-bd"/>
</dbReference>
<evidence type="ECO:0000256" key="4">
    <source>
        <dbReference type="ARBA" id="ARBA00023004"/>
    </source>
</evidence>
<dbReference type="SUPFAM" id="SSF142019">
    <property type="entry name" value="Nqo1 FMN-binding domain-like"/>
    <property type="match status" value="1"/>
</dbReference>
<dbReference type="Pfam" id="PF01512">
    <property type="entry name" value="Complex1_51K"/>
    <property type="match status" value="1"/>
</dbReference>
<evidence type="ECO:0000259" key="7">
    <source>
        <dbReference type="Pfam" id="PF10589"/>
    </source>
</evidence>
<evidence type="ECO:0000313" key="8">
    <source>
        <dbReference type="EMBL" id="GFE20165.1"/>
    </source>
</evidence>
<gene>
    <name evidence="8" type="ORF">Sliba_06180</name>
    <name evidence="9" type="ORF">STRLI_000679</name>
</gene>
<feature type="domain" description="NADH-ubiquinone oxidoreductase 51kDa subunit iron-sulphur binding" evidence="7">
    <location>
        <begin position="303"/>
        <end position="384"/>
    </location>
</feature>
<feature type="domain" description="NADH-ubiquinone oxidoreductase 51kDa subunit FMN-binding" evidence="6">
    <location>
        <begin position="50"/>
        <end position="201"/>
    </location>
</feature>
<dbReference type="Pfam" id="PF10589">
    <property type="entry name" value="NADH_4Fe-4S"/>
    <property type="match status" value="1"/>
</dbReference>